<reference evidence="4 5" key="1">
    <citation type="submission" date="2020-10" db="EMBL/GenBank/DDBJ databases">
        <title>Sequencing the genomes of 1000 actinobacteria strains.</title>
        <authorList>
            <person name="Klenk H.-P."/>
        </authorList>
    </citation>
    <scope>NUCLEOTIDE SEQUENCE [LARGE SCALE GENOMIC DNA]</scope>
    <source>
        <strain evidence="4 5">DSM 44653</strain>
    </source>
</reference>
<feature type="domain" description="vWA-MoxR associated protein C-terminal" evidence="3">
    <location>
        <begin position="239"/>
        <end position="476"/>
    </location>
</feature>
<accession>A0ABR9IDE4</accession>
<feature type="domain" description="vWA-MoxR associated protein middle region 0" evidence="1">
    <location>
        <begin position="112"/>
        <end position="212"/>
    </location>
</feature>
<dbReference type="Pfam" id="PF19916">
    <property type="entry name" value="VMAP-M0"/>
    <property type="match status" value="1"/>
</dbReference>
<feature type="domain" description="Effector-associated" evidence="2">
    <location>
        <begin position="22"/>
        <end position="102"/>
    </location>
</feature>
<organism evidence="4 5">
    <name type="scientific">Amycolatopsis lexingtonensis</name>
    <dbReference type="NCBI Taxonomy" id="218822"/>
    <lineage>
        <taxon>Bacteria</taxon>
        <taxon>Bacillati</taxon>
        <taxon>Actinomycetota</taxon>
        <taxon>Actinomycetes</taxon>
        <taxon>Pseudonocardiales</taxon>
        <taxon>Pseudonocardiaceae</taxon>
        <taxon>Amycolatopsis</taxon>
    </lineage>
</organism>
<evidence type="ECO:0000259" key="2">
    <source>
        <dbReference type="Pfam" id="PF19956"/>
    </source>
</evidence>
<keyword evidence="5" id="KW-1185">Reference proteome</keyword>
<evidence type="ECO:0000313" key="4">
    <source>
        <dbReference type="EMBL" id="MBE1501207.1"/>
    </source>
</evidence>
<evidence type="ECO:0000259" key="1">
    <source>
        <dbReference type="Pfam" id="PF19916"/>
    </source>
</evidence>
<sequence length="502" mass="55368">MRQVVARQGQPGPGIAVRRAVVDVLVVAGFADDKSIRTLMVGELREALDHPFTFSDQLTGRDQLIEIVSACCRLREGLNVLAGVIEFLRPGSKECAEVRALVSSVRMHEVVPEAEQEKLRERLAGFAPPGLAKAVRRAARYVSPPPRYEDASAAFSGLADLNAGPGELPPLLMFVELIAAECDRALAAELRAWSDGQVRRLRLRDALDQLRAELTAPRPAAAGRLYLVVLVRPDPLEDDLYELSSWRQDDPADWPPARGETVLVRQNQLERHVDVLVGEAEEAWSEVAADVVVEFVLPRELLNLPVHAWTTERASGAPKPLYLSYPTVVRSLERMSSPRWHRVWRQRWESWTRDPSFERVYFCGAGDSPDRLRLEAVLSNRQWAMTVLTESPPVRAAAGEDELLPALRAGVPVIVWHPSAPSELVREVVAWLAESRGGLGDLPALARESRLDALRNPPSSGDGGVLTDLVVLWDDPNRLLPIGETGIIGHLEGGADSRDRAS</sequence>
<dbReference type="InterPro" id="IPR045555">
    <property type="entry name" value="VMAP-M0"/>
</dbReference>
<dbReference type="Pfam" id="PF19956">
    <property type="entry name" value="EAD2"/>
    <property type="match status" value="1"/>
</dbReference>
<dbReference type="InterPro" id="IPR045431">
    <property type="entry name" value="EAD2"/>
</dbReference>
<dbReference type="Proteomes" id="UP000631670">
    <property type="component" value="Unassembled WGS sequence"/>
</dbReference>
<dbReference type="Pfam" id="PF20028">
    <property type="entry name" value="VMAP-C"/>
    <property type="match status" value="1"/>
</dbReference>
<evidence type="ECO:0000313" key="5">
    <source>
        <dbReference type="Proteomes" id="UP000631670"/>
    </source>
</evidence>
<evidence type="ECO:0000259" key="3">
    <source>
        <dbReference type="Pfam" id="PF20028"/>
    </source>
</evidence>
<proteinExistence type="predicted"/>
<comment type="caution">
    <text evidence="4">The sequence shown here is derived from an EMBL/GenBank/DDBJ whole genome shotgun (WGS) entry which is preliminary data.</text>
</comment>
<gene>
    <name evidence="4" type="ORF">H4696_008307</name>
</gene>
<dbReference type="RefSeq" id="WP_338078713.1">
    <property type="nucleotide sequence ID" value="NZ_JADBEG010000001.1"/>
</dbReference>
<dbReference type="InterPro" id="IPR045450">
    <property type="entry name" value="VMAP_C"/>
</dbReference>
<name>A0ABR9IDE4_9PSEU</name>
<dbReference type="EMBL" id="JADBEG010000001">
    <property type="protein sequence ID" value="MBE1501207.1"/>
    <property type="molecule type" value="Genomic_DNA"/>
</dbReference>
<protein>
    <submittedName>
        <fullName evidence="4">Uncharacterized protein</fullName>
    </submittedName>
</protein>